<feature type="domain" description="Prepilin peptidase A24 N-terminal" evidence="9">
    <location>
        <begin position="34"/>
        <end position="117"/>
    </location>
</feature>
<dbReference type="EC" id="3.4.23.43" evidence="10"/>
<dbReference type="EC" id="2.1.1.-" evidence="10"/>
<evidence type="ECO:0000256" key="4">
    <source>
        <dbReference type="ARBA" id="ARBA00022692"/>
    </source>
</evidence>
<evidence type="ECO:0000313" key="11">
    <source>
        <dbReference type="Proteomes" id="UP001519307"/>
    </source>
</evidence>
<evidence type="ECO:0000256" key="6">
    <source>
        <dbReference type="ARBA" id="ARBA00023136"/>
    </source>
</evidence>
<feature type="transmembrane region" description="Helical" evidence="7">
    <location>
        <begin position="249"/>
        <end position="271"/>
    </location>
</feature>
<keyword evidence="4 7" id="KW-0812">Transmembrane</keyword>
<keyword evidence="10" id="KW-0489">Methyltransferase</keyword>
<dbReference type="GO" id="GO:0032259">
    <property type="term" value="P:methylation"/>
    <property type="evidence" value="ECO:0007669"/>
    <property type="project" value="UniProtKB-KW"/>
</dbReference>
<evidence type="ECO:0000256" key="2">
    <source>
        <dbReference type="ARBA" id="ARBA00005801"/>
    </source>
</evidence>
<evidence type="ECO:0000256" key="5">
    <source>
        <dbReference type="ARBA" id="ARBA00022989"/>
    </source>
</evidence>
<reference evidence="10 11" key="1">
    <citation type="submission" date="2021-03" db="EMBL/GenBank/DDBJ databases">
        <title>Genomic Encyclopedia of Type Strains, Phase IV (KMG-IV): sequencing the most valuable type-strain genomes for metagenomic binning, comparative biology and taxonomic classification.</title>
        <authorList>
            <person name="Goeker M."/>
        </authorList>
    </citation>
    <scope>NUCLEOTIDE SEQUENCE [LARGE SCALE GENOMIC DNA]</scope>
    <source>
        <strain evidence="10 11">DSM 28783</strain>
    </source>
</reference>
<comment type="subcellular location">
    <subcellularLocation>
        <location evidence="1">Cell membrane</location>
        <topology evidence="1">Multi-pass membrane protein</topology>
    </subcellularLocation>
</comment>
<evidence type="ECO:0000256" key="7">
    <source>
        <dbReference type="SAM" id="Phobius"/>
    </source>
</evidence>
<feature type="transmembrane region" description="Helical" evidence="7">
    <location>
        <begin position="146"/>
        <end position="168"/>
    </location>
</feature>
<evidence type="ECO:0000256" key="3">
    <source>
        <dbReference type="ARBA" id="ARBA00022475"/>
    </source>
</evidence>
<sequence length="272" mass="30508">MYKIFPFVNDNNNKNTKKCGDLYMYIYYGIIIFIFGTIIGSFLNVCIYRIPLQESVVYTPSHCTSCGRKIKWYDLIPVASYIVLKGKCRYCGEKISKKYPIVEFVTGILYLMLYVKFGISISIVKYITFISILIVVGIIDFNTTNVYFETTIVGLISSIIFLASYYYIGFPVKTYVYGGILGGGLLSLIIVITKGGMGWGDMEICFVCGMFLGLELTFVMLFLSFVIGAIAAVILILSGKKSRKDYIPFGPFIAAASVITVLLGQNILNWYL</sequence>
<evidence type="ECO:0000256" key="1">
    <source>
        <dbReference type="ARBA" id="ARBA00004651"/>
    </source>
</evidence>
<evidence type="ECO:0000259" key="8">
    <source>
        <dbReference type="Pfam" id="PF01478"/>
    </source>
</evidence>
<dbReference type="GO" id="GO:0008168">
    <property type="term" value="F:methyltransferase activity"/>
    <property type="evidence" value="ECO:0007669"/>
    <property type="project" value="UniProtKB-KW"/>
</dbReference>
<feature type="transmembrane region" description="Helical" evidence="7">
    <location>
        <begin position="204"/>
        <end position="237"/>
    </location>
</feature>
<keyword evidence="10" id="KW-0808">Transferase</keyword>
<proteinExistence type="inferred from homology"/>
<feature type="transmembrane region" description="Helical" evidence="7">
    <location>
        <begin position="25"/>
        <end position="48"/>
    </location>
</feature>
<keyword evidence="11" id="KW-1185">Reference proteome</keyword>
<name>A0ABS4KQ74_9CLOT</name>
<keyword evidence="10" id="KW-0378">Hydrolase</keyword>
<dbReference type="Gene3D" id="1.20.120.1220">
    <property type="match status" value="1"/>
</dbReference>
<keyword evidence="3" id="KW-1003">Cell membrane</keyword>
<gene>
    <name evidence="10" type="ORF">J2Z42_000856</name>
</gene>
<feature type="transmembrane region" description="Helical" evidence="7">
    <location>
        <begin position="174"/>
        <end position="192"/>
    </location>
</feature>
<dbReference type="InterPro" id="IPR050882">
    <property type="entry name" value="Prepilin_peptidase/N-MTase"/>
</dbReference>
<dbReference type="PANTHER" id="PTHR30487:SF0">
    <property type="entry name" value="PREPILIN LEADER PEPTIDASE_N-METHYLTRANSFERASE-RELATED"/>
    <property type="match status" value="1"/>
</dbReference>
<dbReference type="GO" id="GO:0004190">
    <property type="term" value="F:aspartic-type endopeptidase activity"/>
    <property type="evidence" value="ECO:0007669"/>
    <property type="project" value="UniProtKB-EC"/>
</dbReference>
<comment type="caution">
    <text evidence="10">The sequence shown here is derived from an EMBL/GenBank/DDBJ whole genome shotgun (WGS) entry which is preliminary data.</text>
</comment>
<dbReference type="Proteomes" id="UP001519307">
    <property type="component" value="Unassembled WGS sequence"/>
</dbReference>
<dbReference type="EMBL" id="JAGGLM010000003">
    <property type="protein sequence ID" value="MBP2032191.1"/>
    <property type="molecule type" value="Genomic_DNA"/>
</dbReference>
<keyword evidence="6 7" id="KW-0472">Membrane</keyword>
<dbReference type="PANTHER" id="PTHR30487">
    <property type="entry name" value="TYPE 4 PREPILIN-LIKE PROTEINS LEADER PEPTIDE-PROCESSING ENZYME"/>
    <property type="match status" value="1"/>
</dbReference>
<comment type="similarity">
    <text evidence="2">Belongs to the peptidase A24 family.</text>
</comment>
<accession>A0ABS4KQ74</accession>
<dbReference type="InterPro" id="IPR000045">
    <property type="entry name" value="Prepilin_IV_endopep_pep"/>
</dbReference>
<feature type="domain" description="Prepilin type IV endopeptidase peptidase" evidence="8">
    <location>
        <begin position="128"/>
        <end position="232"/>
    </location>
</feature>
<dbReference type="Pfam" id="PF06750">
    <property type="entry name" value="A24_N_bact"/>
    <property type="match status" value="1"/>
</dbReference>
<keyword evidence="5 7" id="KW-1133">Transmembrane helix</keyword>
<evidence type="ECO:0000313" key="10">
    <source>
        <dbReference type="EMBL" id="MBP2032191.1"/>
    </source>
</evidence>
<dbReference type="InterPro" id="IPR010627">
    <property type="entry name" value="Prepilin_pept_A24_N"/>
</dbReference>
<organism evidence="10 11">
    <name type="scientific">Clostridium algifaecis</name>
    <dbReference type="NCBI Taxonomy" id="1472040"/>
    <lineage>
        <taxon>Bacteria</taxon>
        <taxon>Bacillati</taxon>
        <taxon>Bacillota</taxon>
        <taxon>Clostridia</taxon>
        <taxon>Eubacteriales</taxon>
        <taxon>Clostridiaceae</taxon>
        <taxon>Clostridium</taxon>
    </lineage>
</organism>
<protein>
    <submittedName>
        <fullName evidence="10">Leader peptidase (Prepilin peptidase)/N-methyltransferase</fullName>
        <ecNumber evidence="10">2.1.1.-</ecNumber>
        <ecNumber evidence="10">3.4.23.43</ecNumber>
    </submittedName>
</protein>
<dbReference type="Pfam" id="PF01478">
    <property type="entry name" value="Peptidase_A24"/>
    <property type="match status" value="1"/>
</dbReference>
<feature type="transmembrane region" description="Helical" evidence="7">
    <location>
        <begin position="123"/>
        <end position="139"/>
    </location>
</feature>
<evidence type="ECO:0000259" key="9">
    <source>
        <dbReference type="Pfam" id="PF06750"/>
    </source>
</evidence>